<evidence type="ECO:0000313" key="11">
    <source>
        <dbReference type="EMBL" id="RDI58537.1"/>
    </source>
</evidence>
<evidence type="ECO:0000256" key="4">
    <source>
        <dbReference type="ARBA" id="ARBA00022475"/>
    </source>
</evidence>
<protein>
    <submittedName>
        <fullName evidence="11">Lipopolysaccharide transport system permease protein</fullName>
    </submittedName>
</protein>
<dbReference type="InterPro" id="IPR013525">
    <property type="entry name" value="ABC2_TM"/>
</dbReference>
<keyword evidence="12" id="KW-1185">Reference proteome</keyword>
<evidence type="ECO:0000256" key="8">
    <source>
        <dbReference type="ARBA" id="ARBA00023136"/>
    </source>
</evidence>
<evidence type="ECO:0000256" key="1">
    <source>
        <dbReference type="ARBA" id="ARBA00004651"/>
    </source>
</evidence>
<feature type="transmembrane region" description="Helical" evidence="9">
    <location>
        <begin position="139"/>
        <end position="160"/>
    </location>
</feature>
<feature type="transmembrane region" description="Helical" evidence="9">
    <location>
        <begin position="254"/>
        <end position="275"/>
    </location>
</feature>
<keyword evidence="3" id="KW-0813">Transport</keyword>
<dbReference type="RefSeq" id="WP_114770565.1">
    <property type="nucleotide sequence ID" value="NZ_QQBB01000005.1"/>
</dbReference>
<evidence type="ECO:0000256" key="2">
    <source>
        <dbReference type="ARBA" id="ARBA00007783"/>
    </source>
</evidence>
<evidence type="ECO:0000256" key="9">
    <source>
        <dbReference type="SAM" id="Phobius"/>
    </source>
</evidence>
<comment type="similarity">
    <text evidence="2">Belongs to the ABC-2 integral membrane protein family.</text>
</comment>
<evidence type="ECO:0000256" key="5">
    <source>
        <dbReference type="ARBA" id="ARBA00022692"/>
    </source>
</evidence>
<evidence type="ECO:0000256" key="3">
    <source>
        <dbReference type="ARBA" id="ARBA00022448"/>
    </source>
</evidence>
<keyword evidence="7" id="KW-0762">Sugar transport</keyword>
<evidence type="ECO:0000256" key="6">
    <source>
        <dbReference type="ARBA" id="ARBA00022989"/>
    </source>
</evidence>
<feature type="domain" description="ABC-2 type transporter transmembrane" evidence="10">
    <location>
        <begin position="44"/>
        <end position="244"/>
    </location>
</feature>
<organism evidence="11 12">
    <name type="scientific">Microvirga subterranea</name>
    <dbReference type="NCBI Taxonomy" id="186651"/>
    <lineage>
        <taxon>Bacteria</taxon>
        <taxon>Pseudomonadati</taxon>
        <taxon>Pseudomonadota</taxon>
        <taxon>Alphaproteobacteria</taxon>
        <taxon>Hyphomicrobiales</taxon>
        <taxon>Methylobacteriaceae</taxon>
        <taxon>Microvirga</taxon>
    </lineage>
</organism>
<feature type="transmembrane region" description="Helical" evidence="9">
    <location>
        <begin position="97"/>
        <end position="118"/>
    </location>
</feature>
<evidence type="ECO:0000313" key="12">
    <source>
        <dbReference type="Proteomes" id="UP000254925"/>
    </source>
</evidence>
<dbReference type="Pfam" id="PF01061">
    <property type="entry name" value="ABC2_membrane"/>
    <property type="match status" value="1"/>
</dbReference>
<feature type="transmembrane region" description="Helical" evidence="9">
    <location>
        <begin position="166"/>
        <end position="190"/>
    </location>
</feature>
<dbReference type="Proteomes" id="UP000254925">
    <property type="component" value="Unassembled WGS sequence"/>
</dbReference>
<gene>
    <name evidence="11" type="ORF">DES45_10560</name>
</gene>
<feature type="transmembrane region" description="Helical" evidence="9">
    <location>
        <begin position="64"/>
        <end position="85"/>
    </location>
</feature>
<keyword evidence="4" id="KW-1003">Cell membrane</keyword>
<evidence type="ECO:0000259" key="10">
    <source>
        <dbReference type="Pfam" id="PF01061"/>
    </source>
</evidence>
<dbReference type="PANTHER" id="PTHR30413:SF10">
    <property type="entry name" value="CAPSULE POLYSACCHARIDE EXPORT INNER-MEMBRANE PROTEIN CTRC"/>
    <property type="match status" value="1"/>
</dbReference>
<dbReference type="PANTHER" id="PTHR30413">
    <property type="entry name" value="INNER MEMBRANE TRANSPORT PERMEASE"/>
    <property type="match status" value="1"/>
</dbReference>
<accession>A0A370HJD7</accession>
<keyword evidence="6 9" id="KW-1133">Transmembrane helix</keyword>
<dbReference type="EMBL" id="QQBB01000005">
    <property type="protein sequence ID" value="RDI58537.1"/>
    <property type="molecule type" value="Genomic_DNA"/>
</dbReference>
<reference evidence="11 12" key="1">
    <citation type="submission" date="2018-07" db="EMBL/GenBank/DDBJ databases">
        <title>Genomic Encyclopedia of Type Strains, Phase IV (KMG-IV): sequencing the most valuable type-strain genomes for metagenomic binning, comparative biology and taxonomic classification.</title>
        <authorList>
            <person name="Goeker M."/>
        </authorList>
    </citation>
    <scope>NUCLEOTIDE SEQUENCE [LARGE SCALE GENOMIC DNA]</scope>
    <source>
        <strain evidence="11 12">DSM 14364</strain>
    </source>
</reference>
<dbReference type="GO" id="GO:0015774">
    <property type="term" value="P:polysaccharide transport"/>
    <property type="evidence" value="ECO:0007669"/>
    <property type="project" value="UniProtKB-KW"/>
</dbReference>
<dbReference type="GO" id="GO:0015920">
    <property type="term" value="P:lipopolysaccharide transport"/>
    <property type="evidence" value="ECO:0007669"/>
    <property type="project" value="TreeGrafter"/>
</dbReference>
<name>A0A370HJD7_9HYPH</name>
<proteinExistence type="inferred from homology"/>
<feature type="transmembrane region" description="Helical" evidence="9">
    <location>
        <begin position="202"/>
        <end position="220"/>
    </location>
</feature>
<dbReference type="OrthoDB" id="9796017at2"/>
<keyword evidence="7" id="KW-0625">Polysaccharide transport</keyword>
<comment type="subcellular location">
    <subcellularLocation>
        <location evidence="1">Cell membrane</location>
        <topology evidence="1">Multi-pass membrane protein</topology>
    </subcellularLocation>
</comment>
<dbReference type="GO" id="GO:0005886">
    <property type="term" value="C:plasma membrane"/>
    <property type="evidence" value="ECO:0007669"/>
    <property type="project" value="UniProtKB-SubCell"/>
</dbReference>
<keyword evidence="8 9" id="KW-0472">Membrane</keyword>
<sequence length="286" mass="32123">MASIKQTVSAPIVAQAKDETANGPGLSRRAWIDIIQGFQSWRVWWLLGIGDIRQRYRRSRLGQFWITLSVAIFIAAIGTVYSALFKQPIEKYIPYLATTYITWTLISGIIIDSTSAFIQAEGFLRQQALPKSTFILRILVRNFVSFGHNIVVLPVIFLIFGVSPAWTWFAALGGLVLIAVVGFLGGLVCAILCTRFRDLPQIIQNFVQVAFFVSPVAWQVDLLDESVRHWVIINPFAAFLQMVSEPLLGRLPGAITYTSAAATIGVSALIAWVLFRRFRQRIVYWL</sequence>
<keyword evidence="5 9" id="KW-0812">Transmembrane</keyword>
<comment type="caution">
    <text evidence="11">The sequence shown here is derived from an EMBL/GenBank/DDBJ whole genome shotgun (WGS) entry which is preliminary data.</text>
</comment>
<dbReference type="AlphaFoldDB" id="A0A370HJD7"/>
<dbReference type="GO" id="GO:0140359">
    <property type="term" value="F:ABC-type transporter activity"/>
    <property type="evidence" value="ECO:0007669"/>
    <property type="project" value="InterPro"/>
</dbReference>
<evidence type="ECO:0000256" key="7">
    <source>
        <dbReference type="ARBA" id="ARBA00023047"/>
    </source>
</evidence>